<dbReference type="EMBL" id="JAOPJF010000016">
    <property type="protein sequence ID" value="KAK1146685.1"/>
    <property type="molecule type" value="Genomic_DNA"/>
</dbReference>
<dbReference type="Proteomes" id="UP001177260">
    <property type="component" value="Unassembled WGS sequence"/>
</dbReference>
<reference evidence="1 2" key="1">
    <citation type="journal article" date="2023" name="ACS Omega">
        <title>Identification of the Neoaspergillic Acid Biosynthesis Gene Cluster by Establishing an In Vitro CRISPR-Ribonucleoprotein Genetic System in Aspergillus melleus.</title>
        <authorList>
            <person name="Yuan B."/>
            <person name="Grau M.F."/>
            <person name="Murata R.M."/>
            <person name="Torok T."/>
            <person name="Venkateswaran K."/>
            <person name="Stajich J.E."/>
            <person name="Wang C.C.C."/>
        </authorList>
    </citation>
    <scope>NUCLEOTIDE SEQUENCE [LARGE SCALE GENOMIC DNA]</scope>
    <source>
        <strain evidence="1 2">IMV 1140</strain>
    </source>
</reference>
<name>A0ACC3B8G8_9EURO</name>
<accession>A0ACC3B8G8</accession>
<evidence type="ECO:0000313" key="2">
    <source>
        <dbReference type="Proteomes" id="UP001177260"/>
    </source>
</evidence>
<comment type="caution">
    <text evidence="1">The sequence shown here is derived from an EMBL/GenBank/DDBJ whole genome shotgun (WGS) entry which is preliminary data.</text>
</comment>
<gene>
    <name evidence="1" type="ORF">N8T08_002758</name>
</gene>
<proteinExistence type="predicted"/>
<keyword evidence="2" id="KW-1185">Reference proteome</keyword>
<evidence type="ECO:0000313" key="1">
    <source>
        <dbReference type="EMBL" id="KAK1146685.1"/>
    </source>
</evidence>
<sequence length="294" mass="32964">MTKPDRTATDSKTVNAALQNRVYFSTLEYVGIPESPLQLLRALVLELETYWYDVCDAAEQHLVTLVPRSSIPSSLAPLLKDAELRGILHNLLAKQVQTLRSTHVILADKKATVLHEVHDDTAFALQEKPDIRSALGGFEMSISGLERSVGEKLGNPAKLSQDLIQLEFNLTSIAETQKSISMNRSMKRLSWITFIFLPLMFISSLFGMNIDVLASNPAWWIYVPLAAGTMILTFAVWIVFKRNEGLENRVEARLGWLVSSRGSRGSHDEEMAIPAAEDRYSRTLEFSAWGKKRS</sequence>
<organism evidence="1 2">
    <name type="scientific">Aspergillus melleus</name>
    <dbReference type="NCBI Taxonomy" id="138277"/>
    <lineage>
        <taxon>Eukaryota</taxon>
        <taxon>Fungi</taxon>
        <taxon>Dikarya</taxon>
        <taxon>Ascomycota</taxon>
        <taxon>Pezizomycotina</taxon>
        <taxon>Eurotiomycetes</taxon>
        <taxon>Eurotiomycetidae</taxon>
        <taxon>Eurotiales</taxon>
        <taxon>Aspergillaceae</taxon>
        <taxon>Aspergillus</taxon>
        <taxon>Aspergillus subgen. Circumdati</taxon>
    </lineage>
</organism>
<protein>
    <submittedName>
        <fullName evidence="1">Uncharacterized protein</fullName>
    </submittedName>
</protein>